<protein>
    <recommendedName>
        <fullName evidence="6">Ribosome modulation factor</fullName>
    </recommendedName>
</protein>
<dbReference type="Gene3D" id="1.10.10.620">
    <property type="entry name" value="ribosome modulation factor like domain"/>
    <property type="match status" value="1"/>
</dbReference>
<keyword evidence="1" id="KW-0963">Cytoplasm</keyword>
<dbReference type="InterPro" id="IPR007040">
    <property type="entry name" value="Ribosome_modulation_factor"/>
</dbReference>
<dbReference type="AlphaFoldDB" id="A0A512JLF9"/>
<keyword evidence="5" id="KW-1185">Reference proteome</keyword>
<dbReference type="EMBL" id="BJZV01000013">
    <property type="protein sequence ID" value="GEP10795.1"/>
    <property type="molecule type" value="Genomic_DNA"/>
</dbReference>
<sequence>MPKGLHIRRMSDEPDPRKDASAEGARARAQGRPKDSCPYPADSPERRAWLEGFDGVPDGRAPDLPLANG</sequence>
<proteinExistence type="predicted"/>
<evidence type="ECO:0000313" key="5">
    <source>
        <dbReference type="Proteomes" id="UP000321750"/>
    </source>
</evidence>
<dbReference type="Pfam" id="PF04957">
    <property type="entry name" value="RMF"/>
    <property type="match status" value="1"/>
</dbReference>
<evidence type="ECO:0000256" key="3">
    <source>
        <dbReference type="SAM" id="MobiDB-lite"/>
    </source>
</evidence>
<dbReference type="Proteomes" id="UP000321750">
    <property type="component" value="Unassembled WGS sequence"/>
</dbReference>
<feature type="region of interest" description="Disordered" evidence="3">
    <location>
        <begin position="1"/>
        <end position="69"/>
    </location>
</feature>
<reference evidence="4 5" key="1">
    <citation type="submission" date="2019-07" db="EMBL/GenBank/DDBJ databases">
        <title>Whole genome shotgun sequence of Methylobacterium gnaphalii NBRC 107716.</title>
        <authorList>
            <person name="Hosoyama A."/>
            <person name="Uohara A."/>
            <person name="Ohji S."/>
            <person name="Ichikawa N."/>
        </authorList>
    </citation>
    <scope>NUCLEOTIDE SEQUENCE [LARGE SCALE GENOMIC DNA]</scope>
    <source>
        <strain evidence="4 5">NBRC 107716</strain>
    </source>
</reference>
<evidence type="ECO:0000256" key="2">
    <source>
        <dbReference type="ARBA" id="ARBA00022845"/>
    </source>
</evidence>
<name>A0A512JLF9_9HYPH</name>
<organism evidence="4 5">
    <name type="scientific">Methylobacterium gnaphalii</name>
    <dbReference type="NCBI Taxonomy" id="1010610"/>
    <lineage>
        <taxon>Bacteria</taxon>
        <taxon>Pseudomonadati</taxon>
        <taxon>Pseudomonadota</taxon>
        <taxon>Alphaproteobacteria</taxon>
        <taxon>Hyphomicrobiales</taxon>
        <taxon>Methylobacteriaceae</taxon>
        <taxon>Methylobacterium</taxon>
    </lineage>
</organism>
<accession>A0A512JLF9</accession>
<keyword evidence="2" id="KW-0810">Translation regulation</keyword>
<evidence type="ECO:0000313" key="4">
    <source>
        <dbReference type="EMBL" id="GEP10795.1"/>
    </source>
</evidence>
<feature type="compositionally biased region" description="Basic and acidic residues" evidence="3">
    <location>
        <begin position="9"/>
        <end position="21"/>
    </location>
</feature>
<comment type="caution">
    <text evidence="4">The sequence shown here is derived from an EMBL/GenBank/DDBJ whole genome shotgun (WGS) entry which is preliminary data.</text>
</comment>
<dbReference type="NCBIfam" id="NF041886">
    <property type="entry name" value="Rmf_CrpP_fam"/>
    <property type="match status" value="1"/>
</dbReference>
<dbReference type="GO" id="GO:0006417">
    <property type="term" value="P:regulation of translation"/>
    <property type="evidence" value="ECO:0007669"/>
    <property type="project" value="UniProtKB-KW"/>
</dbReference>
<gene>
    <name evidence="4" type="ORF">MGN01_26400</name>
</gene>
<evidence type="ECO:0000256" key="1">
    <source>
        <dbReference type="ARBA" id="ARBA00022490"/>
    </source>
</evidence>
<evidence type="ECO:0008006" key="6">
    <source>
        <dbReference type="Google" id="ProtNLM"/>
    </source>
</evidence>
<dbReference type="InterPro" id="IPR023200">
    <property type="entry name" value="RMF_sf"/>
</dbReference>